<dbReference type="Proteomes" id="UP000492821">
    <property type="component" value="Unassembled WGS sequence"/>
</dbReference>
<dbReference type="InterPro" id="IPR036322">
    <property type="entry name" value="WD40_repeat_dom_sf"/>
</dbReference>
<evidence type="ECO:0000313" key="2">
    <source>
        <dbReference type="WBParaSite" id="Pan_g23159.t1"/>
    </source>
</evidence>
<dbReference type="WBParaSite" id="Pan_g23159.t1">
    <property type="protein sequence ID" value="Pan_g23159.t1"/>
    <property type="gene ID" value="Pan_g23159"/>
</dbReference>
<evidence type="ECO:0000313" key="1">
    <source>
        <dbReference type="Proteomes" id="UP000492821"/>
    </source>
</evidence>
<proteinExistence type="predicted"/>
<protein>
    <submittedName>
        <fullName evidence="2">WD_REPEATS_REGION domain-containing protein</fullName>
    </submittedName>
</protein>
<dbReference type="AlphaFoldDB" id="A0A7E4ZXG5"/>
<dbReference type="SUPFAM" id="SSF50978">
    <property type="entry name" value="WD40 repeat-like"/>
    <property type="match status" value="1"/>
</dbReference>
<sequence length="334" mass="38200">MDFRSLPADECLKSFKELTQPSSLPISLISPIHATCTFIYLKDINIFKFDGKSFENPYTLRAVKLLAANATFIAAYQDDQVRVFEHGFLQCRYETRKVLHRIDRLKHGFHVKKVLDLCFSKSEANEMYTFAEDRTVLVWRMQRSHGTKDFPNSHVLEPGYRASVPESDDLFCFCTARLSQEIIIMSHGAYFSIFEVPHEWEFTIIPISLERKKKVHLECPVLKLATNATSMACLTEEGVMLLNFGGTQLYKCPKVELSVPPQLVSFSNSWIITTATSIVVLSEKMEVVVAVTLPQKQIFATKTFFGVLLNDYSIHTLTAKGIKDMQNKYQKEQE</sequence>
<accession>A0A7E4ZXG5</accession>
<reference evidence="2" key="2">
    <citation type="submission" date="2020-10" db="UniProtKB">
        <authorList>
            <consortium name="WormBaseParasite"/>
        </authorList>
    </citation>
    <scope>IDENTIFICATION</scope>
</reference>
<organism evidence="1 2">
    <name type="scientific">Panagrellus redivivus</name>
    <name type="common">Microworm</name>
    <dbReference type="NCBI Taxonomy" id="6233"/>
    <lineage>
        <taxon>Eukaryota</taxon>
        <taxon>Metazoa</taxon>
        <taxon>Ecdysozoa</taxon>
        <taxon>Nematoda</taxon>
        <taxon>Chromadorea</taxon>
        <taxon>Rhabditida</taxon>
        <taxon>Tylenchina</taxon>
        <taxon>Panagrolaimomorpha</taxon>
        <taxon>Panagrolaimoidea</taxon>
        <taxon>Panagrolaimidae</taxon>
        <taxon>Panagrellus</taxon>
    </lineage>
</organism>
<keyword evidence="1" id="KW-1185">Reference proteome</keyword>
<reference evidence="1" key="1">
    <citation type="journal article" date="2013" name="Genetics">
        <title>The draft genome and transcriptome of Panagrellus redivivus are shaped by the harsh demands of a free-living lifestyle.</title>
        <authorList>
            <person name="Srinivasan J."/>
            <person name="Dillman A.R."/>
            <person name="Macchietto M.G."/>
            <person name="Heikkinen L."/>
            <person name="Lakso M."/>
            <person name="Fracchia K.M."/>
            <person name="Antoshechkin I."/>
            <person name="Mortazavi A."/>
            <person name="Wong G."/>
            <person name="Sternberg P.W."/>
        </authorList>
    </citation>
    <scope>NUCLEOTIDE SEQUENCE [LARGE SCALE GENOMIC DNA]</scope>
    <source>
        <strain evidence="1">MT8872</strain>
    </source>
</reference>
<name>A0A7E4ZXG5_PANRE</name>